<evidence type="ECO:0000256" key="1">
    <source>
        <dbReference type="SAM" id="Phobius"/>
    </source>
</evidence>
<dbReference type="Gene3D" id="2.70.70.10">
    <property type="entry name" value="Glucose Permease (Domain IIA)"/>
    <property type="match status" value="1"/>
</dbReference>
<accession>A0A3R9PJQ3</accession>
<comment type="caution">
    <text evidence="3">The sequence shown here is derived from an EMBL/GenBank/DDBJ whole genome shotgun (WGS) entry which is preliminary data.</text>
</comment>
<dbReference type="SUPFAM" id="SSF51261">
    <property type="entry name" value="Duplicated hybrid motif"/>
    <property type="match status" value="1"/>
</dbReference>
<dbReference type="EMBL" id="RBVX01000016">
    <property type="protein sequence ID" value="RSL32283.1"/>
    <property type="molecule type" value="Genomic_DNA"/>
</dbReference>
<evidence type="ECO:0000259" key="2">
    <source>
        <dbReference type="Pfam" id="PF01551"/>
    </source>
</evidence>
<proteinExistence type="predicted"/>
<keyword evidence="1" id="KW-0472">Membrane</keyword>
<dbReference type="CDD" id="cd12797">
    <property type="entry name" value="M23_peptidase"/>
    <property type="match status" value="1"/>
</dbReference>
<evidence type="ECO:0000313" key="3">
    <source>
        <dbReference type="EMBL" id="RSL32283.1"/>
    </source>
</evidence>
<keyword evidence="4" id="KW-1185">Reference proteome</keyword>
<keyword evidence="1" id="KW-0812">Transmembrane</keyword>
<dbReference type="GO" id="GO:0004222">
    <property type="term" value="F:metalloendopeptidase activity"/>
    <property type="evidence" value="ECO:0007669"/>
    <property type="project" value="TreeGrafter"/>
</dbReference>
<dbReference type="InterPro" id="IPR011055">
    <property type="entry name" value="Dup_hybrid_motif"/>
</dbReference>
<dbReference type="InterPro" id="IPR050570">
    <property type="entry name" value="Cell_wall_metabolism_enzyme"/>
</dbReference>
<sequence length="286" mass="32465">MIHIMTTRRRIKQAVVMVIKGEGITMDKNIHKVRKQINNKRKKREMNRERERSYGFYPHHSDAPYHEPEFYKWQEQEEGETKSDKRNGMWILQSLIAAIVFLVVGILFQSTHPAFEGAKQFVHTSFQEEFPFATATAWYEERFGSPLAFLPFETDLQEPVSRSPDHSPTNNAAVPVTGKVAEKFSENGKGVVLETDNDSSIEAVNGGVVMHTGPHEEWDLAVAIQHYEGGEAWYGMLDNVEVKLYDHVSSGTVIGTVDAEDGSGRFSLAMKENEEYIDPMEVISID</sequence>
<dbReference type="Proteomes" id="UP000275076">
    <property type="component" value="Unassembled WGS sequence"/>
</dbReference>
<dbReference type="InterPro" id="IPR016047">
    <property type="entry name" value="M23ase_b-sheet_dom"/>
</dbReference>
<dbReference type="PANTHER" id="PTHR21666:SF274">
    <property type="entry name" value="STAGE IV SPORULATION PROTEIN FA"/>
    <property type="match status" value="1"/>
</dbReference>
<name>A0A3R9PJQ3_9BACI</name>
<feature type="transmembrane region" description="Helical" evidence="1">
    <location>
        <begin position="90"/>
        <end position="108"/>
    </location>
</feature>
<dbReference type="PANTHER" id="PTHR21666">
    <property type="entry name" value="PEPTIDASE-RELATED"/>
    <property type="match status" value="1"/>
</dbReference>
<reference evidence="3 4" key="1">
    <citation type="submission" date="2018-10" db="EMBL/GenBank/DDBJ databases">
        <title>Draft genome sequence of Bacillus salarius IM0101, isolated from a hypersaline soil in Inner Mongolia, China.</title>
        <authorList>
            <person name="Yamprayoonswat W."/>
            <person name="Boonvisut S."/>
            <person name="Jumpathong W."/>
            <person name="Sittihan S."/>
            <person name="Ruangsuj P."/>
            <person name="Wanthongcharoen S."/>
            <person name="Thongpramul N."/>
            <person name="Pimmason S."/>
            <person name="Yu B."/>
            <person name="Yasawong M."/>
        </authorList>
    </citation>
    <scope>NUCLEOTIDE SEQUENCE [LARGE SCALE GENOMIC DNA]</scope>
    <source>
        <strain evidence="3 4">IM0101</strain>
    </source>
</reference>
<protein>
    <submittedName>
        <fullName evidence="3">M23 family metallopeptidase</fullName>
    </submittedName>
</protein>
<dbReference type="Pfam" id="PF01551">
    <property type="entry name" value="Peptidase_M23"/>
    <property type="match status" value="1"/>
</dbReference>
<feature type="domain" description="M23ase beta-sheet core" evidence="2">
    <location>
        <begin position="189"/>
        <end position="279"/>
    </location>
</feature>
<evidence type="ECO:0000313" key="4">
    <source>
        <dbReference type="Proteomes" id="UP000275076"/>
    </source>
</evidence>
<gene>
    <name evidence="3" type="ORF">D7Z54_16665</name>
</gene>
<dbReference type="OrthoDB" id="2986589at2"/>
<keyword evidence="1" id="KW-1133">Transmembrane helix</keyword>
<organism evidence="3 4">
    <name type="scientific">Salibacterium salarium</name>
    <dbReference type="NCBI Taxonomy" id="284579"/>
    <lineage>
        <taxon>Bacteria</taxon>
        <taxon>Bacillati</taxon>
        <taxon>Bacillota</taxon>
        <taxon>Bacilli</taxon>
        <taxon>Bacillales</taxon>
        <taxon>Bacillaceae</taxon>
    </lineage>
</organism>
<dbReference type="AlphaFoldDB" id="A0A3R9PJQ3"/>